<feature type="region of interest" description="Disordered" evidence="1">
    <location>
        <begin position="1"/>
        <end position="48"/>
    </location>
</feature>
<dbReference type="Pfam" id="PF06262">
    <property type="entry name" value="Zincin_1"/>
    <property type="match status" value="1"/>
</dbReference>
<feature type="compositionally biased region" description="Basic residues" evidence="1">
    <location>
        <begin position="29"/>
        <end position="40"/>
    </location>
</feature>
<dbReference type="InterPro" id="IPR038555">
    <property type="entry name" value="Zincin_1_sf"/>
</dbReference>
<keyword evidence="3" id="KW-1185">Reference proteome</keyword>
<sequence>MLDCVHSNPGNSGTPGQDPGSGPHPDRPPRRRRRDRHGRGMRGPLAPRPVPIALTRAEKFDDLASDSVERLTKRWPELERVRFAVLDVPEAETELLADEPVALGRMVPATSTETAMIILYRRPLELRAESRTELEMLVHDILVEQVADLLGLDPETVDPDE</sequence>
<gene>
    <name evidence="2" type="ORF">GCM10023205_30890</name>
</gene>
<dbReference type="Gene3D" id="3.30.2010.20">
    <property type="match status" value="1"/>
</dbReference>
<proteinExistence type="predicted"/>
<dbReference type="Proteomes" id="UP001500466">
    <property type="component" value="Unassembled WGS sequence"/>
</dbReference>
<accession>A0ABP9H985</accession>
<protein>
    <submittedName>
        <fullName evidence="2">Metallopeptidase family protein</fullName>
    </submittedName>
</protein>
<evidence type="ECO:0000313" key="2">
    <source>
        <dbReference type="EMBL" id="GAA4964559.1"/>
    </source>
</evidence>
<name>A0ABP9H985_9ACTN</name>
<evidence type="ECO:0000313" key="3">
    <source>
        <dbReference type="Proteomes" id="UP001500466"/>
    </source>
</evidence>
<reference evidence="3" key="1">
    <citation type="journal article" date="2019" name="Int. J. Syst. Evol. Microbiol.">
        <title>The Global Catalogue of Microorganisms (GCM) 10K type strain sequencing project: providing services to taxonomists for standard genome sequencing and annotation.</title>
        <authorList>
            <consortium name="The Broad Institute Genomics Platform"/>
            <consortium name="The Broad Institute Genome Sequencing Center for Infectious Disease"/>
            <person name="Wu L."/>
            <person name="Ma J."/>
        </authorList>
    </citation>
    <scope>NUCLEOTIDE SEQUENCE [LARGE SCALE GENOMIC DNA]</scope>
    <source>
        <strain evidence="3">JCM 17986</strain>
    </source>
</reference>
<organism evidence="2 3">
    <name type="scientific">Yinghuangia aomiensis</name>
    <dbReference type="NCBI Taxonomy" id="676205"/>
    <lineage>
        <taxon>Bacteria</taxon>
        <taxon>Bacillati</taxon>
        <taxon>Actinomycetota</taxon>
        <taxon>Actinomycetes</taxon>
        <taxon>Kitasatosporales</taxon>
        <taxon>Streptomycetaceae</taxon>
        <taxon>Yinghuangia</taxon>
    </lineage>
</organism>
<dbReference type="CDD" id="cd12954">
    <property type="entry name" value="MMP_TTHA0227_like_1"/>
    <property type="match status" value="1"/>
</dbReference>
<dbReference type="InterPro" id="IPR010428">
    <property type="entry name" value="Zincin_1"/>
</dbReference>
<dbReference type="SUPFAM" id="SSF55486">
    <property type="entry name" value="Metalloproteases ('zincins'), catalytic domain"/>
    <property type="match status" value="1"/>
</dbReference>
<evidence type="ECO:0000256" key="1">
    <source>
        <dbReference type="SAM" id="MobiDB-lite"/>
    </source>
</evidence>
<comment type="caution">
    <text evidence="2">The sequence shown here is derived from an EMBL/GenBank/DDBJ whole genome shotgun (WGS) entry which is preliminary data.</text>
</comment>
<dbReference type="EMBL" id="BAABHS010000009">
    <property type="protein sequence ID" value="GAA4964559.1"/>
    <property type="molecule type" value="Genomic_DNA"/>
</dbReference>